<name>A0ABR4AX88_9LECA</name>
<sequence>MWRMVHKDVWSVAPIPQPVGLTEEEKKVFSQLCNTEIQKLKVEEARAKERERRQEISLQNKKPRKETLGKQRSEWSKRHDFPKTIVGEDLWKDIRHG</sequence>
<accession>A0ABR4AX88</accession>
<proteinExistence type="predicted"/>
<comment type="caution">
    <text evidence="2">The sequence shown here is derived from an EMBL/GenBank/DDBJ whole genome shotgun (WGS) entry which is preliminary data.</text>
</comment>
<dbReference type="Proteomes" id="UP001590951">
    <property type="component" value="Unassembled WGS sequence"/>
</dbReference>
<evidence type="ECO:0000313" key="3">
    <source>
        <dbReference type="Proteomes" id="UP001590951"/>
    </source>
</evidence>
<evidence type="ECO:0000313" key="2">
    <source>
        <dbReference type="EMBL" id="KAL2049431.1"/>
    </source>
</evidence>
<organism evidence="2 3">
    <name type="scientific">Lepraria finkii</name>
    <dbReference type="NCBI Taxonomy" id="1340010"/>
    <lineage>
        <taxon>Eukaryota</taxon>
        <taxon>Fungi</taxon>
        <taxon>Dikarya</taxon>
        <taxon>Ascomycota</taxon>
        <taxon>Pezizomycotina</taxon>
        <taxon>Lecanoromycetes</taxon>
        <taxon>OSLEUM clade</taxon>
        <taxon>Lecanoromycetidae</taxon>
        <taxon>Lecanorales</taxon>
        <taxon>Lecanorineae</taxon>
        <taxon>Stereocaulaceae</taxon>
        <taxon>Lepraria</taxon>
    </lineage>
</organism>
<feature type="region of interest" description="Disordered" evidence="1">
    <location>
        <begin position="45"/>
        <end position="80"/>
    </location>
</feature>
<feature type="compositionally biased region" description="Basic and acidic residues" evidence="1">
    <location>
        <begin position="65"/>
        <end position="80"/>
    </location>
</feature>
<evidence type="ECO:0000256" key="1">
    <source>
        <dbReference type="SAM" id="MobiDB-lite"/>
    </source>
</evidence>
<gene>
    <name evidence="2" type="ORF">ABVK25_010335</name>
</gene>
<reference evidence="2 3" key="1">
    <citation type="submission" date="2024-09" db="EMBL/GenBank/DDBJ databases">
        <title>Rethinking Asexuality: The Enigmatic Case of Functional Sexual Genes in Lepraria (Stereocaulaceae).</title>
        <authorList>
            <person name="Doellman M."/>
            <person name="Sun Y."/>
            <person name="Barcenas-Pena A."/>
            <person name="Lumbsch H.T."/>
            <person name="Grewe F."/>
        </authorList>
    </citation>
    <scope>NUCLEOTIDE SEQUENCE [LARGE SCALE GENOMIC DNA]</scope>
    <source>
        <strain evidence="2 3">Grewe 0041</strain>
    </source>
</reference>
<keyword evidence="3" id="KW-1185">Reference proteome</keyword>
<protein>
    <submittedName>
        <fullName evidence="2">Uncharacterized protein</fullName>
    </submittedName>
</protein>
<feature type="compositionally biased region" description="Basic and acidic residues" evidence="1">
    <location>
        <begin position="45"/>
        <end position="55"/>
    </location>
</feature>
<dbReference type="EMBL" id="JBHFEH010000064">
    <property type="protein sequence ID" value="KAL2049431.1"/>
    <property type="molecule type" value="Genomic_DNA"/>
</dbReference>